<keyword evidence="1" id="KW-0732">Signal</keyword>
<comment type="caution">
    <text evidence="2">The sequence shown here is derived from an EMBL/GenBank/DDBJ whole genome shotgun (WGS) entry which is preliminary data.</text>
</comment>
<feature type="chain" id="PRO_5004362315" description="Lipoprotein" evidence="1">
    <location>
        <begin position="26"/>
        <end position="391"/>
    </location>
</feature>
<evidence type="ECO:0008006" key="4">
    <source>
        <dbReference type="Google" id="ProtNLM"/>
    </source>
</evidence>
<organism evidence="2 3">
    <name type="scientific">Enterococcus phoeniculicola ATCC BAA-412</name>
    <dbReference type="NCBI Taxonomy" id="1158610"/>
    <lineage>
        <taxon>Bacteria</taxon>
        <taxon>Bacillati</taxon>
        <taxon>Bacillota</taxon>
        <taxon>Bacilli</taxon>
        <taxon>Lactobacillales</taxon>
        <taxon>Enterococcaceae</taxon>
        <taxon>Enterococcus</taxon>
    </lineage>
</organism>
<dbReference type="HOGENOM" id="CLU_635757_0_0_9"/>
<dbReference type="OrthoDB" id="2199492at2"/>
<sequence length="391" mass="44272">MKKATLLVGAVAGLFLLAGCQGQSAKEQFIDTYKNQADTKKYNASEFDFKFDDIKIKTDEGSAQAAMIATQLKDISISGDFLTDSKGEDFEFNMNIKAFDQTLPIEMIQADDELYLSGSTYTGAMDLISAFGIPVEVDKAKKDELKTKYIPLTESMLEESGLDEQADVSADDKKLLKELSDGKLNDLFKDYVDAKLKEDDFKKDGDEISHTFTKEELEGFVKYVKENGSKTLKSYVEDNFTFLDEVDKFTLKTTVNTKTDKTKATMHMKQEEVELKFTISLTPKESKEKVKKPNKLDIISEEEASQLFGEAMGSSYGYNDSYDEDDYDLDDSTDNYDLGDYKLSDDEFKEIYDELAKGKDLLTKEDVEEYLDIVESMLTDEQAQQIRDLVK</sequence>
<feature type="signal peptide" evidence="1">
    <location>
        <begin position="1"/>
        <end position="25"/>
    </location>
</feature>
<dbReference type="eggNOG" id="ENOG5033Z1U">
    <property type="taxonomic scope" value="Bacteria"/>
</dbReference>
<dbReference type="RefSeq" id="WP_010769450.1">
    <property type="nucleotide sequence ID" value="NZ_ASWE01000001.1"/>
</dbReference>
<evidence type="ECO:0000256" key="1">
    <source>
        <dbReference type="SAM" id="SignalP"/>
    </source>
</evidence>
<dbReference type="AlphaFoldDB" id="R3TN55"/>
<keyword evidence="3" id="KW-1185">Reference proteome</keyword>
<name>R3TN55_9ENTE</name>
<dbReference type="Proteomes" id="UP000013785">
    <property type="component" value="Unassembled WGS sequence"/>
</dbReference>
<proteinExistence type="predicted"/>
<accession>R3TN55</accession>
<evidence type="ECO:0000313" key="2">
    <source>
        <dbReference type="EMBL" id="EOL42463.1"/>
    </source>
</evidence>
<reference evidence="2 3" key="1">
    <citation type="submission" date="2013-02" db="EMBL/GenBank/DDBJ databases">
        <title>The Genome Sequence of Enterococcus phoeniculicola BAA-412.</title>
        <authorList>
            <consortium name="The Broad Institute Genome Sequencing Platform"/>
            <consortium name="The Broad Institute Genome Sequencing Center for Infectious Disease"/>
            <person name="Earl A.M."/>
            <person name="Gilmore M.S."/>
            <person name="Lebreton F."/>
            <person name="Walker B."/>
            <person name="Young S.K."/>
            <person name="Zeng Q."/>
            <person name="Gargeya S."/>
            <person name="Fitzgerald M."/>
            <person name="Haas B."/>
            <person name="Abouelleil A."/>
            <person name="Alvarado L."/>
            <person name="Arachchi H.M."/>
            <person name="Berlin A.M."/>
            <person name="Chapman S.B."/>
            <person name="Dewar J."/>
            <person name="Goldberg J."/>
            <person name="Griggs A."/>
            <person name="Gujja S."/>
            <person name="Hansen M."/>
            <person name="Howarth C."/>
            <person name="Imamovic A."/>
            <person name="Larimer J."/>
            <person name="McCowan C."/>
            <person name="Murphy C."/>
            <person name="Neiman D."/>
            <person name="Pearson M."/>
            <person name="Priest M."/>
            <person name="Roberts A."/>
            <person name="Saif S."/>
            <person name="Shea T."/>
            <person name="Sisk P."/>
            <person name="Sykes S."/>
            <person name="Wortman J."/>
            <person name="Nusbaum C."/>
            <person name="Birren B."/>
        </authorList>
    </citation>
    <scope>NUCLEOTIDE SEQUENCE [LARGE SCALE GENOMIC DNA]</scope>
    <source>
        <strain evidence="2 3">ATCC BAA-412</strain>
    </source>
</reference>
<gene>
    <name evidence="2" type="ORF">UC3_02815</name>
</gene>
<protein>
    <recommendedName>
        <fullName evidence="4">Lipoprotein</fullName>
    </recommendedName>
</protein>
<dbReference type="PROSITE" id="PS51257">
    <property type="entry name" value="PROKAR_LIPOPROTEIN"/>
    <property type="match status" value="1"/>
</dbReference>
<evidence type="ECO:0000313" key="3">
    <source>
        <dbReference type="Proteomes" id="UP000013785"/>
    </source>
</evidence>
<dbReference type="PATRIC" id="fig|1158610.3.peg.2800"/>
<dbReference type="EMBL" id="AJAT01000017">
    <property type="protein sequence ID" value="EOL42463.1"/>
    <property type="molecule type" value="Genomic_DNA"/>
</dbReference>
<dbReference type="STRING" id="154621.RV11_GL002016"/>